<sequence>MAQNPPTTIVFSAEDNATIGGLCRNVLNSAKILHDPVFGSKQSVIEAIEKLWKTVALLAFSQGAKHTQDASDIDREMIMDGAWEEGRCEGVRVGIELGLKEAATDHEKELEKERVWGYDVGFALACEIERSRRSTEAHPPSARSLRSSTASTATQTISTAPDLVRSANLPSPSSTLDPAPFPSATAKTDSPISLDLSTPSSCPENDASVRAYSIIDENPKAHPAPAPALLRDFSSLRSDVSNPFGSLRRRHQRSPRAYSFHSCPSPTSRIPNRPRTFVLNIYPSTSKTAYADRDRRPPPSTTFTPSLDPTAHSSLAWDHDPRLRDLSRALTALGWVRPGGGFV</sequence>
<name>A0AAV9ZLX1_9AGAR</name>
<accession>A0AAV9ZLX1</accession>
<feature type="compositionally biased region" description="Low complexity" evidence="1">
    <location>
        <begin position="141"/>
        <end position="160"/>
    </location>
</feature>
<protein>
    <submittedName>
        <fullName evidence="2">Uncharacterized protein</fullName>
    </submittedName>
</protein>
<feature type="region of interest" description="Disordered" evidence="1">
    <location>
        <begin position="288"/>
        <end position="311"/>
    </location>
</feature>
<evidence type="ECO:0000313" key="3">
    <source>
        <dbReference type="Proteomes" id="UP001362999"/>
    </source>
</evidence>
<dbReference type="AlphaFoldDB" id="A0AAV9ZLX1"/>
<organism evidence="2 3">
    <name type="scientific">Favolaschia claudopus</name>
    <dbReference type="NCBI Taxonomy" id="2862362"/>
    <lineage>
        <taxon>Eukaryota</taxon>
        <taxon>Fungi</taxon>
        <taxon>Dikarya</taxon>
        <taxon>Basidiomycota</taxon>
        <taxon>Agaricomycotina</taxon>
        <taxon>Agaricomycetes</taxon>
        <taxon>Agaricomycetidae</taxon>
        <taxon>Agaricales</taxon>
        <taxon>Marasmiineae</taxon>
        <taxon>Mycenaceae</taxon>
        <taxon>Favolaschia</taxon>
    </lineage>
</organism>
<evidence type="ECO:0000313" key="2">
    <source>
        <dbReference type="EMBL" id="KAK6985180.1"/>
    </source>
</evidence>
<reference evidence="2 3" key="1">
    <citation type="journal article" date="2024" name="J Genomics">
        <title>Draft genome sequencing and assembly of Favolaschia claudopus CIRM-BRFM 2984 isolated from oak limbs.</title>
        <authorList>
            <person name="Navarro D."/>
            <person name="Drula E."/>
            <person name="Chaduli D."/>
            <person name="Cazenave R."/>
            <person name="Ahrendt S."/>
            <person name="Wang J."/>
            <person name="Lipzen A."/>
            <person name="Daum C."/>
            <person name="Barry K."/>
            <person name="Grigoriev I.V."/>
            <person name="Favel A."/>
            <person name="Rosso M.N."/>
            <person name="Martin F."/>
        </authorList>
    </citation>
    <scope>NUCLEOTIDE SEQUENCE [LARGE SCALE GENOMIC DNA]</scope>
    <source>
        <strain evidence="2 3">CIRM-BRFM 2984</strain>
    </source>
</reference>
<dbReference type="EMBL" id="JAWWNJ010000132">
    <property type="protein sequence ID" value="KAK6985180.1"/>
    <property type="molecule type" value="Genomic_DNA"/>
</dbReference>
<proteinExistence type="predicted"/>
<dbReference type="Proteomes" id="UP001362999">
    <property type="component" value="Unassembled WGS sequence"/>
</dbReference>
<gene>
    <name evidence="2" type="ORF">R3P38DRAFT_3102102</name>
</gene>
<feature type="compositionally biased region" description="Low complexity" evidence="1">
    <location>
        <begin position="301"/>
        <end position="310"/>
    </location>
</feature>
<keyword evidence="3" id="KW-1185">Reference proteome</keyword>
<comment type="caution">
    <text evidence="2">The sequence shown here is derived from an EMBL/GenBank/DDBJ whole genome shotgun (WGS) entry which is preliminary data.</text>
</comment>
<feature type="region of interest" description="Disordered" evidence="1">
    <location>
        <begin position="244"/>
        <end position="269"/>
    </location>
</feature>
<evidence type="ECO:0000256" key="1">
    <source>
        <dbReference type="SAM" id="MobiDB-lite"/>
    </source>
</evidence>
<feature type="region of interest" description="Disordered" evidence="1">
    <location>
        <begin position="131"/>
        <end position="204"/>
    </location>
</feature>
<feature type="compositionally biased region" description="Polar residues" evidence="1">
    <location>
        <begin position="185"/>
        <end position="203"/>
    </location>
</feature>